<keyword evidence="7 8" id="KW-0472">Membrane</keyword>
<dbReference type="PROSITE" id="PS50928">
    <property type="entry name" value="ABC_TM1"/>
    <property type="match status" value="1"/>
</dbReference>
<dbReference type="CDD" id="cd06261">
    <property type="entry name" value="TM_PBP2"/>
    <property type="match status" value="1"/>
</dbReference>
<evidence type="ECO:0000256" key="1">
    <source>
        <dbReference type="ARBA" id="ARBA00004651"/>
    </source>
</evidence>
<evidence type="ECO:0000259" key="9">
    <source>
        <dbReference type="PROSITE" id="PS50928"/>
    </source>
</evidence>
<feature type="transmembrane region" description="Helical" evidence="8">
    <location>
        <begin position="255"/>
        <end position="279"/>
    </location>
</feature>
<dbReference type="GO" id="GO:0022857">
    <property type="term" value="F:transmembrane transporter activity"/>
    <property type="evidence" value="ECO:0007669"/>
    <property type="project" value="InterPro"/>
</dbReference>
<evidence type="ECO:0000256" key="5">
    <source>
        <dbReference type="ARBA" id="ARBA00022970"/>
    </source>
</evidence>
<organism evidence="10">
    <name type="scientific">Sinomonas puerhi</name>
    <dbReference type="NCBI Taxonomy" id="3238584"/>
    <lineage>
        <taxon>Bacteria</taxon>
        <taxon>Bacillati</taxon>
        <taxon>Actinomycetota</taxon>
        <taxon>Actinomycetes</taxon>
        <taxon>Micrococcales</taxon>
        <taxon>Micrococcaceae</taxon>
        <taxon>Sinomonas</taxon>
    </lineage>
</organism>
<evidence type="ECO:0000256" key="6">
    <source>
        <dbReference type="ARBA" id="ARBA00022989"/>
    </source>
</evidence>
<evidence type="ECO:0000256" key="2">
    <source>
        <dbReference type="ARBA" id="ARBA00022448"/>
    </source>
</evidence>
<accession>A0AB39L546</accession>
<dbReference type="InterPro" id="IPR010065">
    <property type="entry name" value="AA_ABC_transptr_permease_3TM"/>
</dbReference>
<feature type="domain" description="ABC transmembrane type-1" evidence="9">
    <location>
        <begin position="69"/>
        <end position="276"/>
    </location>
</feature>
<dbReference type="Gene3D" id="1.10.3720.10">
    <property type="entry name" value="MetI-like"/>
    <property type="match status" value="1"/>
</dbReference>
<evidence type="ECO:0000256" key="7">
    <source>
        <dbReference type="ARBA" id="ARBA00023136"/>
    </source>
</evidence>
<name>A0AB39L546_9MICC</name>
<evidence type="ECO:0000256" key="4">
    <source>
        <dbReference type="ARBA" id="ARBA00022692"/>
    </source>
</evidence>
<feature type="transmembrane region" description="Helical" evidence="8">
    <location>
        <begin position="105"/>
        <end position="125"/>
    </location>
</feature>
<keyword evidence="5" id="KW-0029">Amino-acid transport</keyword>
<dbReference type="Pfam" id="PF00528">
    <property type="entry name" value="BPD_transp_1"/>
    <property type="match status" value="1"/>
</dbReference>
<gene>
    <name evidence="10" type="ORF">AB5L97_00225</name>
</gene>
<dbReference type="AlphaFoldDB" id="A0AB39L546"/>
<dbReference type="KEGG" id="spue:AB5L97_00225"/>
<dbReference type="InterPro" id="IPR000515">
    <property type="entry name" value="MetI-like"/>
</dbReference>
<dbReference type="PANTHER" id="PTHR30614:SF0">
    <property type="entry name" value="L-CYSTINE TRANSPORT SYSTEM PERMEASE PROTEIN TCYL"/>
    <property type="match status" value="1"/>
</dbReference>
<dbReference type="GO" id="GO:0043190">
    <property type="term" value="C:ATP-binding cassette (ABC) transporter complex"/>
    <property type="evidence" value="ECO:0007669"/>
    <property type="project" value="InterPro"/>
</dbReference>
<dbReference type="FunFam" id="1.10.3720.10:FF:000006">
    <property type="entry name" value="Glutamate/aspartate ABC transporter, permease protein GltK"/>
    <property type="match status" value="1"/>
</dbReference>
<protein>
    <submittedName>
        <fullName evidence="10">Amino acid ABC transporter permease</fullName>
    </submittedName>
</protein>
<evidence type="ECO:0000256" key="3">
    <source>
        <dbReference type="ARBA" id="ARBA00022475"/>
    </source>
</evidence>
<dbReference type="PANTHER" id="PTHR30614">
    <property type="entry name" value="MEMBRANE COMPONENT OF AMINO ACID ABC TRANSPORTER"/>
    <property type="match status" value="1"/>
</dbReference>
<feature type="transmembrane region" description="Helical" evidence="8">
    <location>
        <begin position="76"/>
        <end position="93"/>
    </location>
</feature>
<keyword evidence="2 8" id="KW-0813">Transport</keyword>
<comment type="subcellular location">
    <subcellularLocation>
        <location evidence="1 8">Cell membrane</location>
        <topology evidence="1 8">Multi-pass membrane protein</topology>
    </subcellularLocation>
</comment>
<reference evidence="10" key="1">
    <citation type="submission" date="2024-07" db="EMBL/GenBank/DDBJ databases">
        <authorList>
            <person name="fu j."/>
        </authorList>
    </citation>
    <scope>NUCLEOTIDE SEQUENCE</scope>
    <source>
        <strain evidence="10">P10A9</strain>
    </source>
</reference>
<dbReference type="EMBL" id="CP163302">
    <property type="protein sequence ID" value="XDP45490.1"/>
    <property type="molecule type" value="Genomic_DNA"/>
</dbReference>
<keyword evidence="3" id="KW-1003">Cell membrane</keyword>
<evidence type="ECO:0000256" key="8">
    <source>
        <dbReference type="RuleBase" id="RU363032"/>
    </source>
</evidence>
<evidence type="ECO:0000313" key="10">
    <source>
        <dbReference type="EMBL" id="XDP45490.1"/>
    </source>
</evidence>
<feature type="transmembrane region" description="Helical" evidence="8">
    <location>
        <begin position="25"/>
        <end position="46"/>
    </location>
</feature>
<dbReference type="InterPro" id="IPR035906">
    <property type="entry name" value="MetI-like_sf"/>
</dbReference>
<dbReference type="GO" id="GO:0006865">
    <property type="term" value="P:amino acid transport"/>
    <property type="evidence" value="ECO:0007669"/>
    <property type="project" value="UniProtKB-KW"/>
</dbReference>
<keyword evidence="4 8" id="KW-0812">Transmembrane</keyword>
<dbReference type="RefSeq" id="WP_369046008.1">
    <property type="nucleotide sequence ID" value="NZ_CP163302.1"/>
</dbReference>
<dbReference type="InterPro" id="IPR043429">
    <property type="entry name" value="ArtM/GltK/GlnP/TcyL/YhdX-like"/>
</dbReference>
<dbReference type="SUPFAM" id="SSF161098">
    <property type="entry name" value="MetI-like"/>
    <property type="match status" value="1"/>
</dbReference>
<keyword evidence="6 8" id="KW-1133">Transmembrane helix</keyword>
<dbReference type="NCBIfam" id="TIGR01726">
    <property type="entry name" value="HEQRo_perm_3TM"/>
    <property type="match status" value="1"/>
</dbReference>
<proteinExistence type="inferred from homology"/>
<sequence length="320" mass="35506">MSTVNDARPATEASDDIRVAHRAHWGWWILSVLVLLFAGGIVQMLFTNPNLQWDVVAGWFFSQSIVFGLLRTLELTVLSMLFGILLGMLTAVMRLSPIRILSTVAWFYTWFFRGTPLLVQLIFWYNLAALFPTIDVGIPFIGPTIWAGNANQIVTPFMAALLGLALNEGAYMSEIVRGGILSVDQGQLEASVALGMRTSRALRRVILPQAMRVIVPPTGNQVIGMLKSTSLVSVTSMPELLYSAQLVYNRTFQTIPLLIVASIWYLIVTSVLSIIQYYIERHYAKGGRRALPPTPWEKLKRTIAGIVPVQTKSATAARRA</sequence>
<comment type="similarity">
    <text evidence="8">Belongs to the binding-protein-dependent transport system permease family.</text>
</comment>